<dbReference type="EMBL" id="JACOPN010000001">
    <property type="protein sequence ID" value="MBC5716243.1"/>
    <property type="molecule type" value="Genomic_DNA"/>
</dbReference>
<reference evidence="1" key="1">
    <citation type="submission" date="2020-08" db="EMBL/GenBank/DDBJ databases">
        <title>Genome public.</title>
        <authorList>
            <person name="Liu C."/>
            <person name="Sun Q."/>
        </authorList>
    </citation>
    <scope>NUCLEOTIDE SEQUENCE</scope>
    <source>
        <strain evidence="1">BX5</strain>
    </source>
</reference>
<keyword evidence="2" id="KW-1185">Reference proteome</keyword>
<sequence length="124" mass="13305">METARQLRARTDVHFNCCQSVLVSFAADLGLTEEQAFALGSNFGAGMRMGSACGALTGALMALGLMGCDEKKAAELLRRFRTDHGATDCATLLRASKDRGEEKKAHCDGLVYEMVQAVEELTGE</sequence>
<dbReference type="Proteomes" id="UP000602260">
    <property type="component" value="Unassembled WGS sequence"/>
</dbReference>
<comment type="caution">
    <text evidence="1">The sequence shown here is derived from an EMBL/GenBank/DDBJ whole genome shotgun (WGS) entry which is preliminary data.</text>
</comment>
<accession>A0A8J6IYF2</accession>
<evidence type="ECO:0000313" key="2">
    <source>
        <dbReference type="Proteomes" id="UP000602260"/>
    </source>
</evidence>
<dbReference type="SUPFAM" id="SSF48695">
    <property type="entry name" value="Multiheme cytochromes"/>
    <property type="match status" value="1"/>
</dbReference>
<dbReference type="Pfam" id="PF09719">
    <property type="entry name" value="C_GCAxxG_C_C"/>
    <property type="match status" value="1"/>
</dbReference>
<dbReference type="InterPro" id="IPR010181">
    <property type="entry name" value="CGCAxxGCC_motif"/>
</dbReference>
<evidence type="ECO:0000313" key="1">
    <source>
        <dbReference type="EMBL" id="MBC5716243.1"/>
    </source>
</evidence>
<gene>
    <name evidence="1" type="ORF">H8S55_02715</name>
</gene>
<dbReference type="NCBIfam" id="TIGR01909">
    <property type="entry name" value="C_GCAxxG_C_C"/>
    <property type="match status" value="1"/>
</dbReference>
<organism evidence="1 2">
    <name type="scientific">Flintibacter faecis</name>
    <dbReference type="NCBI Taxonomy" id="2763047"/>
    <lineage>
        <taxon>Bacteria</taxon>
        <taxon>Bacillati</taxon>
        <taxon>Bacillota</taxon>
        <taxon>Clostridia</taxon>
        <taxon>Eubacteriales</taxon>
        <taxon>Flintibacter</taxon>
    </lineage>
</organism>
<proteinExistence type="predicted"/>
<name>A0A8J6IYF2_9FIRM</name>
<dbReference type="AlphaFoldDB" id="A0A8J6IYF2"/>
<dbReference type="InterPro" id="IPR036280">
    <property type="entry name" value="Multihaem_cyt_sf"/>
</dbReference>
<protein>
    <submittedName>
        <fullName evidence="1">C_GCAxxG_C_C family protein</fullName>
    </submittedName>
</protein>